<name>A0ACB5TH45_CANBO</name>
<gene>
    <name evidence="1" type="ORF">Cboi01_000093300</name>
</gene>
<dbReference type="Proteomes" id="UP001165101">
    <property type="component" value="Unassembled WGS sequence"/>
</dbReference>
<dbReference type="EMBL" id="BSXV01000300">
    <property type="protein sequence ID" value="GME88500.1"/>
    <property type="molecule type" value="Genomic_DNA"/>
</dbReference>
<comment type="caution">
    <text evidence="1">The sequence shown here is derived from an EMBL/GenBank/DDBJ whole genome shotgun (WGS) entry which is preliminary data.</text>
</comment>
<accession>A0ACB5TH45</accession>
<protein>
    <submittedName>
        <fullName evidence="1">Unnamed protein product</fullName>
    </submittedName>
</protein>
<reference evidence="1" key="1">
    <citation type="submission" date="2023-04" db="EMBL/GenBank/DDBJ databases">
        <title>Candida boidinii NBRC 1967.</title>
        <authorList>
            <person name="Ichikawa N."/>
            <person name="Sato H."/>
            <person name="Tonouchi N."/>
        </authorList>
    </citation>
    <scope>NUCLEOTIDE SEQUENCE</scope>
    <source>
        <strain evidence="1">NBRC 1967</strain>
    </source>
</reference>
<evidence type="ECO:0000313" key="2">
    <source>
        <dbReference type="Proteomes" id="UP001165101"/>
    </source>
</evidence>
<proteinExistence type="predicted"/>
<organism evidence="1 2">
    <name type="scientific">Candida boidinii</name>
    <name type="common">Yeast</name>
    <dbReference type="NCBI Taxonomy" id="5477"/>
    <lineage>
        <taxon>Eukaryota</taxon>
        <taxon>Fungi</taxon>
        <taxon>Dikarya</taxon>
        <taxon>Ascomycota</taxon>
        <taxon>Saccharomycotina</taxon>
        <taxon>Pichiomycetes</taxon>
        <taxon>Pichiales</taxon>
        <taxon>Pichiaceae</taxon>
        <taxon>Ogataea</taxon>
        <taxon>Ogataea/Candida clade</taxon>
    </lineage>
</organism>
<sequence length="249" mass="28383">MDKSSKSSSDYKHDTTNMRLVTTPGTTTTTTILSKYRIINPVIRSIKSSFKIGIRFLTNNNNNSINSNKWVSSRIITINKSKFQSHIIKFNKNDNLNDLISDLISNNKSIQKSSHPAMLAWRTGSEEEENEYNKSDSSNKRKTTKTSNSNSKSDSTTYIMKNLRKFNQGFHDDGEGGSGQRLIGLIERLKLVNILVVVTRWYGGIPLGSTRFRCISDITIENLKEIGILNLKLSNKNWYINYENFIKNN</sequence>
<evidence type="ECO:0000313" key="1">
    <source>
        <dbReference type="EMBL" id="GME88500.1"/>
    </source>
</evidence>
<keyword evidence="2" id="KW-1185">Reference proteome</keyword>